<dbReference type="Pfam" id="PF02485">
    <property type="entry name" value="Branch"/>
    <property type="match status" value="1"/>
</dbReference>
<keyword evidence="8" id="KW-0735">Signal-anchor</keyword>
<evidence type="ECO:0000259" key="15">
    <source>
        <dbReference type="Pfam" id="PF19349"/>
    </source>
</evidence>
<proteinExistence type="predicted"/>
<dbReference type="Pfam" id="PF19349">
    <property type="entry name" value="DUF5927"/>
    <property type="match status" value="1"/>
</dbReference>
<evidence type="ECO:0000256" key="1">
    <source>
        <dbReference type="ARBA" id="ARBA00004323"/>
    </source>
</evidence>
<evidence type="ECO:0000256" key="10">
    <source>
        <dbReference type="ARBA" id="ARBA00023034"/>
    </source>
</evidence>
<evidence type="ECO:0000313" key="16">
    <source>
        <dbReference type="EMBL" id="SLN17825.1"/>
    </source>
</evidence>
<organism evidence="16 17">
    <name type="scientific">Roseivivax jejudonensis</name>
    <dbReference type="NCBI Taxonomy" id="1529041"/>
    <lineage>
        <taxon>Bacteria</taxon>
        <taxon>Pseudomonadati</taxon>
        <taxon>Pseudomonadota</taxon>
        <taxon>Alphaproteobacteria</taxon>
        <taxon>Rhodobacterales</taxon>
        <taxon>Roseobacteraceae</taxon>
        <taxon>Roseivivax</taxon>
    </lineage>
</organism>
<keyword evidence="12" id="KW-1015">Disulfide bond</keyword>
<dbReference type="InterPro" id="IPR003406">
    <property type="entry name" value="Glyco_trans_14"/>
</dbReference>
<sequence length="568" mass="65376">MTVGIVMLVHTALGRAEQVARQWTRAGCPVVIHADRNVPKADYDAFTAALSDEPLVRFSRRHRCDWGTWALVAATQDACERMLAEFPEARHVYLASGACLPLRPVEELVAYLADRPHTDFIESATTSEVPWTVGGLDEERFTLRFPFSWRRNRYLFDRFTEFQRRVGFRRRIPKDIVPHMGSQWWCLTRKTLTAILEDPRRPVYDRYFRRVWIPDESYFQTLARLYSTNIESRSLTLSKFDYQGKPHIFYDDHLQLLRRSDCFVARKIWPHADRLYRAFLGDAAARNRAEPNPGKIDRIFAKAVERRLRGRAGLYMQSRYPHWGWENGVTAGKYSVFQGFAELFEDFETWLARTTGAQVHGHLFAPERAEFAGGQTLVAGALPDNAALRDADPRAFLTNLIWNTRGERQCFQLGPRDNVWINWHMARDPNAQISVISGAWAVPLFRSDKSFADLRAEAAELQKIEARMIGELRHPEVKARVRIWSMAEFIEAPMEPLQVIIDEIGQKTQRRLAEAPRMTDLAGFGQFLQNLKNQGMHPYLMGDFPVDPAPRAGNAPKKRPYLVKKSAG</sequence>
<accession>A0A1X6YDW6</accession>
<evidence type="ECO:0000256" key="11">
    <source>
        <dbReference type="ARBA" id="ARBA00023136"/>
    </source>
</evidence>
<evidence type="ECO:0000256" key="7">
    <source>
        <dbReference type="ARBA" id="ARBA00022824"/>
    </source>
</evidence>
<dbReference type="GO" id="GO:0016020">
    <property type="term" value="C:membrane"/>
    <property type="evidence" value="ECO:0007669"/>
    <property type="project" value="InterPro"/>
</dbReference>
<evidence type="ECO:0000256" key="2">
    <source>
        <dbReference type="ARBA" id="ARBA00004648"/>
    </source>
</evidence>
<dbReference type="RefSeq" id="WP_085790321.1">
    <property type="nucleotide sequence ID" value="NZ_FWFK01000001.1"/>
</dbReference>
<dbReference type="OrthoDB" id="7943907at2"/>
<keyword evidence="5" id="KW-0812">Transmembrane</keyword>
<dbReference type="AlphaFoldDB" id="A0A1X6YDW6"/>
<evidence type="ECO:0000256" key="8">
    <source>
        <dbReference type="ARBA" id="ARBA00022968"/>
    </source>
</evidence>
<dbReference type="PANTHER" id="PTHR46025">
    <property type="entry name" value="XYLOSYLTRANSFERASE OXT"/>
    <property type="match status" value="1"/>
</dbReference>
<keyword evidence="11" id="KW-0472">Membrane</keyword>
<comment type="subcellular location">
    <subcellularLocation>
        <location evidence="2">Endoplasmic reticulum membrane</location>
        <topology evidence="2">Single-pass type II membrane protein</topology>
    </subcellularLocation>
    <subcellularLocation>
        <location evidence="1">Golgi apparatus membrane</location>
        <topology evidence="1">Single-pass type II membrane protein</topology>
    </subcellularLocation>
</comment>
<evidence type="ECO:0000256" key="9">
    <source>
        <dbReference type="ARBA" id="ARBA00022989"/>
    </source>
</evidence>
<gene>
    <name evidence="16" type="ORF">ROJ8625_00580</name>
</gene>
<dbReference type="GO" id="GO:0046872">
    <property type="term" value="F:metal ion binding"/>
    <property type="evidence" value="ECO:0007669"/>
    <property type="project" value="UniProtKB-KW"/>
</dbReference>
<evidence type="ECO:0000256" key="4">
    <source>
        <dbReference type="ARBA" id="ARBA00022679"/>
    </source>
</evidence>
<keyword evidence="17" id="KW-1185">Reference proteome</keyword>
<dbReference type="Proteomes" id="UP000193570">
    <property type="component" value="Unassembled WGS sequence"/>
</dbReference>
<evidence type="ECO:0000313" key="17">
    <source>
        <dbReference type="Proteomes" id="UP000193570"/>
    </source>
</evidence>
<protein>
    <recommendedName>
        <fullName evidence="14">Peptide O-xylosyltransferase</fullName>
    </recommendedName>
</protein>
<reference evidence="16 17" key="1">
    <citation type="submission" date="2017-03" db="EMBL/GenBank/DDBJ databases">
        <authorList>
            <person name="Afonso C.L."/>
            <person name="Miller P.J."/>
            <person name="Scott M.A."/>
            <person name="Spackman E."/>
            <person name="Goraichik I."/>
            <person name="Dimitrov K.M."/>
            <person name="Suarez D.L."/>
            <person name="Swayne D.E."/>
        </authorList>
    </citation>
    <scope>NUCLEOTIDE SEQUENCE [LARGE SCALE GENOMIC DNA]</scope>
    <source>
        <strain evidence="16 17">CECT 8625</strain>
    </source>
</reference>
<dbReference type="GO" id="GO:0015012">
    <property type="term" value="P:heparan sulfate proteoglycan biosynthetic process"/>
    <property type="evidence" value="ECO:0007669"/>
    <property type="project" value="TreeGrafter"/>
</dbReference>
<dbReference type="InterPro" id="IPR045971">
    <property type="entry name" value="DUF5927"/>
</dbReference>
<keyword evidence="7" id="KW-0256">Endoplasmic reticulum</keyword>
<keyword evidence="6" id="KW-0479">Metal-binding</keyword>
<dbReference type="InterPro" id="IPR043538">
    <property type="entry name" value="XYLT"/>
</dbReference>
<keyword evidence="9" id="KW-1133">Transmembrane helix</keyword>
<keyword evidence="13" id="KW-0325">Glycoprotein</keyword>
<keyword evidence="4" id="KW-0808">Transferase</keyword>
<evidence type="ECO:0000256" key="6">
    <source>
        <dbReference type="ARBA" id="ARBA00022723"/>
    </source>
</evidence>
<evidence type="ECO:0000256" key="13">
    <source>
        <dbReference type="ARBA" id="ARBA00023180"/>
    </source>
</evidence>
<dbReference type="GO" id="GO:0050650">
    <property type="term" value="P:chondroitin sulfate proteoglycan biosynthetic process"/>
    <property type="evidence" value="ECO:0007669"/>
    <property type="project" value="TreeGrafter"/>
</dbReference>
<evidence type="ECO:0000256" key="14">
    <source>
        <dbReference type="ARBA" id="ARBA00042865"/>
    </source>
</evidence>
<evidence type="ECO:0000256" key="3">
    <source>
        <dbReference type="ARBA" id="ARBA00022676"/>
    </source>
</evidence>
<keyword evidence="3" id="KW-0328">Glycosyltransferase</keyword>
<name>A0A1X6YDW6_9RHOB</name>
<evidence type="ECO:0000256" key="12">
    <source>
        <dbReference type="ARBA" id="ARBA00023157"/>
    </source>
</evidence>
<feature type="domain" description="DUF5927" evidence="15">
    <location>
        <begin position="266"/>
        <end position="564"/>
    </location>
</feature>
<dbReference type="PANTHER" id="PTHR46025:SF3">
    <property type="entry name" value="XYLOSYLTRANSFERASE OXT"/>
    <property type="match status" value="1"/>
</dbReference>
<dbReference type="EMBL" id="FWFK01000001">
    <property type="protein sequence ID" value="SLN17825.1"/>
    <property type="molecule type" value="Genomic_DNA"/>
</dbReference>
<dbReference type="GO" id="GO:0030158">
    <property type="term" value="F:protein xylosyltransferase activity"/>
    <property type="evidence" value="ECO:0007669"/>
    <property type="project" value="InterPro"/>
</dbReference>
<keyword evidence="10" id="KW-0333">Golgi apparatus</keyword>
<evidence type="ECO:0000256" key="5">
    <source>
        <dbReference type="ARBA" id="ARBA00022692"/>
    </source>
</evidence>